<evidence type="ECO:0000313" key="5">
    <source>
        <dbReference type="EMBL" id="MBO8453324.1"/>
    </source>
</evidence>
<dbReference type="PROSITE" id="PS51257">
    <property type="entry name" value="PROKAR_LIPOPROTEIN"/>
    <property type="match status" value="1"/>
</dbReference>
<dbReference type="AlphaFoldDB" id="A0A940IFW6"/>
<evidence type="ECO:0000259" key="4">
    <source>
        <dbReference type="Pfam" id="PF13439"/>
    </source>
</evidence>
<proteinExistence type="predicted"/>
<dbReference type="Proteomes" id="UP000771749">
    <property type="component" value="Unassembled WGS sequence"/>
</dbReference>
<feature type="domain" description="Glycosyltransferase subfamily 4-like N-terminal" evidence="4">
    <location>
        <begin position="141"/>
        <end position="239"/>
    </location>
</feature>
<evidence type="ECO:0000259" key="3">
    <source>
        <dbReference type="Pfam" id="PF00534"/>
    </source>
</evidence>
<reference evidence="5" key="2">
    <citation type="journal article" date="2021" name="PeerJ">
        <title>Extensive microbial diversity within the chicken gut microbiome revealed by metagenomics and culture.</title>
        <authorList>
            <person name="Gilroy R."/>
            <person name="Ravi A."/>
            <person name="Getino M."/>
            <person name="Pursley I."/>
            <person name="Horton D.L."/>
            <person name="Alikhan N.F."/>
            <person name="Baker D."/>
            <person name="Gharbi K."/>
            <person name="Hall N."/>
            <person name="Watson M."/>
            <person name="Adriaenssens E.M."/>
            <person name="Foster-Nyarko E."/>
            <person name="Jarju S."/>
            <person name="Secka A."/>
            <person name="Antonio M."/>
            <person name="Oren A."/>
            <person name="Chaudhuri R.R."/>
            <person name="La Ragione R."/>
            <person name="Hildebrand F."/>
            <person name="Pallen M.J."/>
        </authorList>
    </citation>
    <scope>NUCLEOTIDE SEQUENCE</scope>
    <source>
        <strain evidence="5">F1-3629</strain>
    </source>
</reference>
<dbReference type="GO" id="GO:0016757">
    <property type="term" value="F:glycosyltransferase activity"/>
    <property type="evidence" value="ECO:0007669"/>
    <property type="project" value="UniProtKB-KW"/>
</dbReference>
<dbReference type="CDD" id="cd03801">
    <property type="entry name" value="GT4_PimA-like"/>
    <property type="match status" value="1"/>
</dbReference>
<dbReference type="Pfam" id="PF00534">
    <property type="entry name" value="Glycos_transf_1"/>
    <property type="match status" value="1"/>
</dbReference>
<reference evidence="5" key="1">
    <citation type="submission" date="2020-10" db="EMBL/GenBank/DDBJ databases">
        <authorList>
            <person name="Gilroy R."/>
        </authorList>
    </citation>
    <scope>NUCLEOTIDE SEQUENCE</scope>
    <source>
        <strain evidence="5">F1-3629</strain>
    </source>
</reference>
<accession>A0A940IFW6</accession>
<evidence type="ECO:0000313" key="6">
    <source>
        <dbReference type="Proteomes" id="UP000771749"/>
    </source>
</evidence>
<dbReference type="Pfam" id="PF13439">
    <property type="entry name" value="Glyco_transf_4"/>
    <property type="match status" value="1"/>
</dbReference>
<protein>
    <submittedName>
        <fullName evidence="5">Glycosyltransferase</fullName>
    </submittedName>
</protein>
<name>A0A940IFW6_9BACT</name>
<dbReference type="EMBL" id="JADIMJ010000020">
    <property type="protein sequence ID" value="MBO8453324.1"/>
    <property type="molecule type" value="Genomic_DNA"/>
</dbReference>
<evidence type="ECO:0000256" key="2">
    <source>
        <dbReference type="ARBA" id="ARBA00022679"/>
    </source>
</evidence>
<sequence>MKVLMFGWEFPPHIAGGLGTACYGMTKGLAVNDVDVLFVMPSASGDEDQSAVTIINASDVPVDTMTTSVDEFLGKVQFVHIGSNMVPYVDPEEFTSMVEEERKKQVKSFRVQYGQKYKFSGKYGANLMEEVARYAMVGATIAMQHADEIDVIHAHDWLTYLAGIAAKKLTGKPLVVHVHATSFDRSSDDHIDTRVYDLEKKGMEAADKVIAVSDLTRNIVINKYGISPDKVVTVHNAVDFSGREDISVERGVKDKVVTFLGRITFQKGPEYFIEAAAKVLKRCSHVRFVMAGSGDMMNRCIRHVARLGISDRFHFTGFLRGADVQKMFALSDVYIMPSVSEPFGISPLEAMRTNVPSIISKQSGVAEVLKYAIKVDFWDIDAMADAIYGLLNYPALADMAARCGYDEVNTLKWNNAAYKIKKVYESVIKK</sequence>
<comment type="caution">
    <text evidence="5">The sequence shown here is derived from an EMBL/GenBank/DDBJ whole genome shotgun (WGS) entry which is preliminary data.</text>
</comment>
<dbReference type="InterPro" id="IPR028098">
    <property type="entry name" value="Glyco_trans_4-like_N"/>
</dbReference>
<gene>
    <name evidence="5" type="ORF">IAC07_01205</name>
</gene>
<feature type="domain" description="Glycosyl transferase family 1" evidence="3">
    <location>
        <begin position="251"/>
        <end position="400"/>
    </location>
</feature>
<dbReference type="SUPFAM" id="SSF53756">
    <property type="entry name" value="UDP-Glycosyltransferase/glycogen phosphorylase"/>
    <property type="match status" value="1"/>
</dbReference>
<keyword evidence="1" id="KW-0328">Glycosyltransferase</keyword>
<evidence type="ECO:0000256" key="1">
    <source>
        <dbReference type="ARBA" id="ARBA00022676"/>
    </source>
</evidence>
<organism evidence="5 6">
    <name type="scientific">Candidatus Cryptobacteroides gallistercoris</name>
    <dbReference type="NCBI Taxonomy" id="2840765"/>
    <lineage>
        <taxon>Bacteria</taxon>
        <taxon>Pseudomonadati</taxon>
        <taxon>Bacteroidota</taxon>
        <taxon>Bacteroidia</taxon>
        <taxon>Bacteroidales</taxon>
        <taxon>Candidatus Cryptobacteroides</taxon>
    </lineage>
</organism>
<keyword evidence="2" id="KW-0808">Transferase</keyword>
<dbReference type="Gene3D" id="3.40.50.2000">
    <property type="entry name" value="Glycogen Phosphorylase B"/>
    <property type="match status" value="2"/>
</dbReference>
<dbReference type="PANTHER" id="PTHR12526:SF510">
    <property type="entry name" value="D-INOSITOL 3-PHOSPHATE GLYCOSYLTRANSFERASE"/>
    <property type="match status" value="1"/>
</dbReference>
<dbReference type="PANTHER" id="PTHR12526">
    <property type="entry name" value="GLYCOSYLTRANSFERASE"/>
    <property type="match status" value="1"/>
</dbReference>
<dbReference type="InterPro" id="IPR001296">
    <property type="entry name" value="Glyco_trans_1"/>
</dbReference>